<dbReference type="Pfam" id="PF01380">
    <property type="entry name" value="SIS"/>
    <property type="match status" value="1"/>
</dbReference>
<dbReference type="GO" id="GO:0097367">
    <property type="term" value="F:carbohydrate derivative binding"/>
    <property type="evidence" value="ECO:0007669"/>
    <property type="project" value="InterPro"/>
</dbReference>
<evidence type="ECO:0000256" key="1">
    <source>
        <dbReference type="ARBA" id="ARBA00023015"/>
    </source>
</evidence>
<keyword evidence="1" id="KW-0805">Transcription regulation</keyword>
<dbReference type="InterPro" id="IPR000281">
    <property type="entry name" value="HTH_RpiR"/>
</dbReference>
<dbReference type="EMBL" id="JANAFB010000006">
    <property type="protein sequence ID" value="MCP3425203.1"/>
    <property type="molecule type" value="Genomic_DNA"/>
</dbReference>
<dbReference type="SUPFAM" id="SSF53697">
    <property type="entry name" value="SIS domain"/>
    <property type="match status" value="1"/>
</dbReference>
<dbReference type="InterPro" id="IPR001347">
    <property type="entry name" value="SIS_dom"/>
</dbReference>
<dbReference type="PROSITE" id="PS51071">
    <property type="entry name" value="HTH_RPIR"/>
    <property type="match status" value="1"/>
</dbReference>
<evidence type="ECO:0000259" key="4">
    <source>
        <dbReference type="PROSITE" id="PS51071"/>
    </source>
</evidence>
<dbReference type="GO" id="GO:1901135">
    <property type="term" value="P:carbohydrate derivative metabolic process"/>
    <property type="evidence" value="ECO:0007669"/>
    <property type="project" value="InterPro"/>
</dbReference>
<dbReference type="InterPro" id="IPR009057">
    <property type="entry name" value="Homeodomain-like_sf"/>
</dbReference>
<keyword evidence="3" id="KW-0804">Transcription</keyword>
<reference evidence="5" key="1">
    <citation type="submission" date="2022-06" db="EMBL/GenBank/DDBJ databases">
        <title>Rothia sp. isolated from sandalwood seedling.</title>
        <authorList>
            <person name="Tuikhar N."/>
            <person name="Kirdat K."/>
            <person name="Thorat V."/>
            <person name="Swetha P."/>
            <person name="Padma S."/>
            <person name="Sundararaj R."/>
            <person name="Yadav A."/>
        </authorList>
    </citation>
    <scope>NUCLEOTIDE SEQUENCE</scope>
    <source>
        <strain evidence="5">AR01</strain>
    </source>
</reference>
<name>A0A9X2HJ49_9MICC</name>
<dbReference type="GO" id="GO:0003700">
    <property type="term" value="F:DNA-binding transcription factor activity"/>
    <property type="evidence" value="ECO:0007669"/>
    <property type="project" value="InterPro"/>
</dbReference>
<dbReference type="RefSeq" id="WP_254165279.1">
    <property type="nucleotide sequence ID" value="NZ_JANAFB010000006.1"/>
</dbReference>
<proteinExistence type="predicted"/>
<protein>
    <submittedName>
        <fullName evidence="5">MurR/RpiR family transcriptional regulator</fullName>
    </submittedName>
</protein>
<evidence type="ECO:0000256" key="2">
    <source>
        <dbReference type="ARBA" id="ARBA00023125"/>
    </source>
</evidence>
<dbReference type="SUPFAM" id="SSF46689">
    <property type="entry name" value="Homeodomain-like"/>
    <property type="match status" value="1"/>
</dbReference>
<dbReference type="Proteomes" id="UP001139502">
    <property type="component" value="Unassembled WGS sequence"/>
</dbReference>
<dbReference type="AlphaFoldDB" id="A0A9X2HJ49"/>
<dbReference type="Gene3D" id="1.10.10.10">
    <property type="entry name" value="Winged helix-like DNA-binding domain superfamily/Winged helix DNA-binding domain"/>
    <property type="match status" value="1"/>
</dbReference>
<dbReference type="CDD" id="cd05013">
    <property type="entry name" value="SIS_RpiR"/>
    <property type="match status" value="1"/>
</dbReference>
<feature type="domain" description="HTH rpiR-type" evidence="4">
    <location>
        <begin position="1"/>
        <end position="64"/>
    </location>
</feature>
<comment type="caution">
    <text evidence="5">The sequence shown here is derived from an EMBL/GenBank/DDBJ whole genome shotgun (WGS) entry which is preliminary data.</text>
</comment>
<dbReference type="InterPro" id="IPR047640">
    <property type="entry name" value="RpiR-like"/>
</dbReference>
<evidence type="ECO:0000256" key="3">
    <source>
        <dbReference type="ARBA" id="ARBA00023163"/>
    </source>
</evidence>
<gene>
    <name evidence="5" type="ORF">NBM05_03965</name>
</gene>
<dbReference type="PANTHER" id="PTHR30514:SF18">
    <property type="entry name" value="RPIR-FAMILY TRANSCRIPTIONAL REGULATOR"/>
    <property type="match status" value="1"/>
</dbReference>
<keyword evidence="2" id="KW-0238">DNA-binding</keyword>
<dbReference type="InterPro" id="IPR035472">
    <property type="entry name" value="RpiR-like_SIS"/>
</dbReference>
<evidence type="ECO:0000313" key="6">
    <source>
        <dbReference type="Proteomes" id="UP001139502"/>
    </source>
</evidence>
<keyword evidence="6" id="KW-1185">Reference proteome</keyword>
<organism evidence="5 6">
    <name type="scientific">Rothia santali</name>
    <dbReference type="NCBI Taxonomy" id="2949643"/>
    <lineage>
        <taxon>Bacteria</taxon>
        <taxon>Bacillati</taxon>
        <taxon>Actinomycetota</taxon>
        <taxon>Actinomycetes</taxon>
        <taxon>Micrococcales</taxon>
        <taxon>Micrococcaceae</taxon>
        <taxon>Rothia</taxon>
    </lineage>
</organism>
<evidence type="ECO:0000313" key="5">
    <source>
        <dbReference type="EMBL" id="MCP3425203.1"/>
    </source>
</evidence>
<dbReference type="InterPro" id="IPR046348">
    <property type="entry name" value="SIS_dom_sf"/>
</dbReference>
<accession>A0A9X2HJ49</accession>
<sequence length="264" mass="28340">MTQKGRLVLGAVRAHPRVTAFSSSREVAQLSGVNIGTVTRAAQSLGYSGWADLQQEFRAKYLASLSASEVAAEHELQETSPQSSLTQDRATLSWIDNPKTTENISRIAEMIARSNRTAVVAQGSYASVGIALSHNCSIAGYDVSLLTDQAQMANFIPKLSENDLVIAINSWRLYSSTHTTLEIAHEKGVPSVLMTDSASSDIQGLASIFLSIPSESAGFFPSMVGSISVAQAIVVDLVGIDPQRSQQSIRASEYGWGKFGLMRE</sequence>
<dbReference type="InterPro" id="IPR036388">
    <property type="entry name" value="WH-like_DNA-bd_sf"/>
</dbReference>
<dbReference type="Gene3D" id="3.40.50.10490">
    <property type="entry name" value="Glucose-6-phosphate isomerase like protein, domain 1"/>
    <property type="match status" value="1"/>
</dbReference>
<dbReference type="GO" id="GO:0003677">
    <property type="term" value="F:DNA binding"/>
    <property type="evidence" value="ECO:0007669"/>
    <property type="project" value="UniProtKB-KW"/>
</dbReference>
<dbReference type="PANTHER" id="PTHR30514">
    <property type="entry name" value="GLUCOKINASE"/>
    <property type="match status" value="1"/>
</dbReference>